<dbReference type="Pfam" id="PF02518">
    <property type="entry name" value="HATPase_c"/>
    <property type="match status" value="1"/>
</dbReference>
<keyword evidence="10" id="KW-1185">Reference proteome</keyword>
<reference evidence="9 10" key="1">
    <citation type="submission" date="2019-09" db="EMBL/GenBank/DDBJ databases">
        <title>The complete genome of Methanoplanus sp. FWC-SCC4.</title>
        <authorList>
            <person name="Chen S.-C."/>
            <person name="Zhou Y.-Z."/>
            <person name="Lai M.-C."/>
        </authorList>
    </citation>
    <scope>NUCLEOTIDE SEQUENCE [LARGE SCALE GENOMIC DNA]</scope>
    <source>
        <strain evidence="9 10">FWC-SCC4</strain>
    </source>
</reference>
<dbReference type="KEGG" id="mefw:F1737_10170"/>
<evidence type="ECO:0000256" key="3">
    <source>
        <dbReference type="ARBA" id="ARBA00022553"/>
    </source>
</evidence>
<evidence type="ECO:0000256" key="5">
    <source>
        <dbReference type="ARBA" id="ARBA00022777"/>
    </source>
</evidence>
<dbReference type="InterPro" id="IPR052162">
    <property type="entry name" value="Sensor_kinase/Photoreceptor"/>
</dbReference>
<dbReference type="Pfam" id="PF08447">
    <property type="entry name" value="PAS_3"/>
    <property type="match status" value="1"/>
</dbReference>
<keyword evidence="4" id="KW-0808">Transferase</keyword>
<dbReference type="GeneID" id="85230537"/>
<evidence type="ECO:0000313" key="9">
    <source>
        <dbReference type="EMBL" id="WOF17018.1"/>
    </source>
</evidence>
<dbReference type="Gene3D" id="3.30.450.20">
    <property type="entry name" value="PAS domain"/>
    <property type="match status" value="1"/>
</dbReference>
<evidence type="ECO:0000256" key="4">
    <source>
        <dbReference type="ARBA" id="ARBA00022679"/>
    </source>
</evidence>
<dbReference type="NCBIfam" id="TIGR00229">
    <property type="entry name" value="sensory_box"/>
    <property type="match status" value="1"/>
</dbReference>
<dbReference type="InterPro" id="IPR005467">
    <property type="entry name" value="His_kinase_dom"/>
</dbReference>
<keyword evidence="6" id="KW-1133">Transmembrane helix</keyword>
<evidence type="ECO:0000256" key="2">
    <source>
        <dbReference type="ARBA" id="ARBA00012438"/>
    </source>
</evidence>
<dbReference type="Gene3D" id="3.30.565.10">
    <property type="entry name" value="Histidine kinase-like ATPase, C-terminal domain"/>
    <property type="match status" value="1"/>
</dbReference>
<evidence type="ECO:0000256" key="1">
    <source>
        <dbReference type="ARBA" id="ARBA00000085"/>
    </source>
</evidence>
<dbReference type="SMART" id="SM00091">
    <property type="entry name" value="PAS"/>
    <property type="match status" value="1"/>
</dbReference>
<protein>
    <recommendedName>
        <fullName evidence="2">histidine kinase</fullName>
        <ecNumber evidence="2">2.7.13.3</ecNumber>
    </recommendedName>
</protein>
<feature type="domain" description="PAS" evidence="8">
    <location>
        <begin position="123"/>
        <end position="195"/>
    </location>
</feature>
<dbReference type="InterPro" id="IPR003594">
    <property type="entry name" value="HATPase_dom"/>
</dbReference>
<dbReference type="PANTHER" id="PTHR43304:SF1">
    <property type="entry name" value="PAC DOMAIN-CONTAINING PROTEIN"/>
    <property type="match status" value="1"/>
</dbReference>
<dbReference type="EMBL" id="CP043875">
    <property type="protein sequence ID" value="WOF17018.1"/>
    <property type="molecule type" value="Genomic_DNA"/>
</dbReference>
<dbReference type="EC" id="2.7.13.3" evidence="2"/>
<sequence>MIENAMNTGALGGAVISPYQYGRNTAEIGYEIISGKNPGEIPVNTDTGYKIVFDMNAIERFGISEDLLPQNATIINSPDKFVLIPASVFVIVILSALGLVVISVMLSLSNRKIKITRDLLVTSENRLAMAMEATKDGLWDFNFNTNDYYLSPAGYEMLGYKPGEVTFSPETWNKNIHPDDHKRVLTEYTDALKKHGKLISEYRLKTKEDGWKWIRARGEVVWVSDEKSSRFTGTFSDVDEKIKYKNALMEINNKLNILSTVTRHDILNQVAALLGYTEIMKDSPALDDELNSYINKLEKSAETIQKQINFTKDYQKLGLVQPEWQSLETVVRRAAGFAHWNDIEININTGSVEIFADLMLEKVFYNLFDNANRHGGSVSEINTTFRVDEAGRGIITVEDNGRGIKTDKKPIIFEKGYGQNSGYGLFLIKNILEITSISITETGTYDKGAKFEIFVPKDCWNIPAEPKDI</sequence>
<dbReference type="CDD" id="cd00130">
    <property type="entry name" value="PAS"/>
    <property type="match status" value="1"/>
</dbReference>
<keyword evidence="3" id="KW-0597">Phosphoprotein</keyword>
<feature type="transmembrane region" description="Helical" evidence="6">
    <location>
        <begin position="86"/>
        <end position="108"/>
    </location>
</feature>
<dbReference type="InterPro" id="IPR035965">
    <property type="entry name" value="PAS-like_dom_sf"/>
</dbReference>
<keyword evidence="6" id="KW-0472">Membrane</keyword>
<dbReference type="PROSITE" id="PS50112">
    <property type="entry name" value="PAS"/>
    <property type="match status" value="1"/>
</dbReference>
<keyword evidence="6" id="KW-0812">Transmembrane</keyword>
<dbReference type="PANTHER" id="PTHR43304">
    <property type="entry name" value="PHYTOCHROME-LIKE PROTEIN CPH1"/>
    <property type="match status" value="1"/>
</dbReference>
<dbReference type="Pfam" id="PF00512">
    <property type="entry name" value="HisKA"/>
    <property type="match status" value="1"/>
</dbReference>
<accession>A0AA97FFE5</accession>
<gene>
    <name evidence="9" type="ORF">F1737_10170</name>
</gene>
<dbReference type="InterPro" id="IPR003661">
    <property type="entry name" value="HisK_dim/P_dom"/>
</dbReference>
<organism evidence="9 10">
    <name type="scientific">Methanochimaera problematica</name>
    <dbReference type="NCBI Taxonomy" id="2609417"/>
    <lineage>
        <taxon>Archaea</taxon>
        <taxon>Methanobacteriati</taxon>
        <taxon>Methanobacteriota</taxon>
        <taxon>Stenosarchaea group</taxon>
        <taxon>Methanomicrobia</taxon>
        <taxon>Methanomicrobiales</taxon>
        <taxon>Methanomicrobiaceae</taxon>
        <taxon>Methanochimaera</taxon>
    </lineage>
</organism>
<dbReference type="AlphaFoldDB" id="A0AA97FFE5"/>
<keyword evidence="5" id="KW-0418">Kinase</keyword>
<dbReference type="SUPFAM" id="SSF55874">
    <property type="entry name" value="ATPase domain of HSP90 chaperone/DNA topoisomerase II/histidine kinase"/>
    <property type="match status" value="1"/>
</dbReference>
<evidence type="ECO:0000256" key="6">
    <source>
        <dbReference type="SAM" id="Phobius"/>
    </source>
</evidence>
<dbReference type="PROSITE" id="PS50109">
    <property type="entry name" value="HIS_KIN"/>
    <property type="match status" value="1"/>
</dbReference>
<name>A0AA97FFE5_9EURY</name>
<dbReference type="SUPFAM" id="SSF55785">
    <property type="entry name" value="PYP-like sensor domain (PAS domain)"/>
    <property type="match status" value="1"/>
</dbReference>
<comment type="catalytic activity">
    <reaction evidence="1">
        <text>ATP + protein L-histidine = ADP + protein N-phospho-L-histidine.</text>
        <dbReference type="EC" id="2.7.13.3"/>
    </reaction>
</comment>
<dbReference type="InterPro" id="IPR000014">
    <property type="entry name" value="PAS"/>
</dbReference>
<proteinExistence type="predicted"/>
<evidence type="ECO:0000259" key="7">
    <source>
        <dbReference type="PROSITE" id="PS50109"/>
    </source>
</evidence>
<evidence type="ECO:0000313" key="10">
    <source>
        <dbReference type="Proteomes" id="UP001301797"/>
    </source>
</evidence>
<feature type="domain" description="Histidine kinase" evidence="7">
    <location>
        <begin position="261"/>
        <end position="459"/>
    </location>
</feature>
<dbReference type="Proteomes" id="UP001301797">
    <property type="component" value="Chromosome"/>
</dbReference>
<dbReference type="CDD" id="cd00075">
    <property type="entry name" value="HATPase"/>
    <property type="match status" value="1"/>
</dbReference>
<dbReference type="InterPro" id="IPR036890">
    <property type="entry name" value="HATPase_C_sf"/>
</dbReference>
<dbReference type="GO" id="GO:0000155">
    <property type="term" value="F:phosphorelay sensor kinase activity"/>
    <property type="evidence" value="ECO:0007669"/>
    <property type="project" value="InterPro"/>
</dbReference>
<dbReference type="SMART" id="SM00387">
    <property type="entry name" value="HATPase_c"/>
    <property type="match status" value="1"/>
</dbReference>
<dbReference type="RefSeq" id="WP_408669657.1">
    <property type="nucleotide sequence ID" value="NZ_CP043875.1"/>
</dbReference>
<evidence type="ECO:0000259" key="8">
    <source>
        <dbReference type="PROSITE" id="PS50112"/>
    </source>
</evidence>
<dbReference type="InterPro" id="IPR013655">
    <property type="entry name" value="PAS_fold_3"/>
</dbReference>